<protein>
    <submittedName>
        <fullName evidence="2">Diguanylate cyclase</fullName>
    </submittedName>
</protein>
<proteinExistence type="predicted"/>
<dbReference type="RefSeq" id="WP_136399014.1">
    <property type="nucleotide sequence ID" value="NZ_CP036295.1"/>
</dbReference>
<dbReference type="Proteomes" id="UP000297065">
    <property type="component" value="Chromosome"/>
</dbReference>
<dbReference type="InterPro" id="IPR000160">
    <property type="entry name" value="GGDEF_dom"/>
</dbReference>
<dbReference type="Gene3D" id="3.30.70.270">
    <property type="match status" value="1"/>
</dbReference>
<evidence type="ECO:0000313" key="3">
    <source>
        <dbReference type="Proteomes" id="UP000297065"/>
    </source>
</evidence>
<dbReference type="InterPro" id="IPR043128">
    <property type="entry name" value="Rev_trsase/Diguanyl_cyclase"/>
</dbReference>
<sequence>MSNNAEFDALASELRALRQADGATSRTSRESVLVARLLPGFSVGRWQEFLRRYPTGRWCALPAGPGLLPDMGGGAGNAPDHLAHLLMAEMFTVQINRELLRLARTGGELTLLESGLCDRRALESRLDHLTFMALEEHLVDCLRQCREECDTLGCTGQGRFALLLPGVSVLRARLMAEQIQKLFAVRAAEITAASATGKHAVKTGCAIGIACADQGGRPTPESLLGKAAQAMDDALAQKRGHICVADGAALESRNTLVHSSEKRFLFFGGN</sequence>
<evidence type="ECO:0000313" key="2">
    <source>
        <dbReference type="EMBL" id="QCC84792.1"/>
    </source>
</evidence>
<organism evidence="2 3">
    <name type="scientific">Desulfovibrio desulfuricans</name>
    <dbReference type="NCBI Taxonomy" id="876"/>
    <lineage>
        <taxon>Bacteria</taxon>
        <taxon>Pseudomonadati</taxon>
        <taxon>Thermodesulfobacteriota</taxon>
        <taxon>Desulfovibrionia</taxon>
        <taxon>Desulfovibrionales</taxon>
        <taxon>Desulfovibrionaceae</taxon>
        <taxon>Desulfovibrio</taxon>
    </lineage>
</organism>
<feature type="domain" description="GGDEF" evidence="1">
    <location>
        <begin position="92"/>
        <end position="245"/>
    </location>
</feature>
<accession>A0A4P7UMQ2</accession>
<dbReference type="AlphaFoldDB" id="A0A4P7UMQ2"/>
<dbReference type="SMART" id="SM00267">
    <property type="entry name" value="GGDEF"/>
    <property type="match status" value="1"/>
</dbReference>
<dbReference type="Pfam" id="PF00990">
    <property type="entry name" value="GGDEF"/>
    <property type="match status" value="1"/>
</dbReference>
<evidence type="ECO:0000259" key="1">
    <source>
        <dbReference type="SMART" id="SM00267"/>
    </source>
</evidence>
<dbReference type="OrthoDB" id="5459562at2"/>
<dbReference type="EMBL" id="CP036295">
    <property type="protein sequence ID" value="QCC84792.1"/>
    <property type="molecule type" value="Genomic_DNA"/>
</dbReference>
<reference evidence="2 3" key="1">
    <citation type="submission" date="2019-02" db="EMBL/GenBank/DDBJ databases">
        <title>Complete Genome Sequence of Desulfovibrio desulfuricans IC1, a Sulfonate Utilizing Anaerobe.</title>
        <authorList>
            <person name="Day L.A."/>
            <person name="De Leon K.B."/>
            <person name="Wall J.D."/>
        </authorList>
    </citation>
    <scope>NUCLEOTIDE SEQUENCE [LARGE SCALE GENOMIC DNA]</scope>
    <source>
        <strain evidence="2 3">IC1</strain>
    </source>
</reference>
<dbReference type="SUPFAM" id="SSF55073">
    <property type="entry name" value="Nucleotide cyclase"/>
    <property type="match status" value="1"/>
</dbReference>
<name>A0A4P7UMQ2_DESDE</name>
<gene>
    <name evidence="2" type="ORF">DDIC_02655</name>
</gene>
<dbReference type="InterPro" id="IPR029787">
    <property type="entry name" value="Nucleotide_cyclase"/>
</dbReference>